<evidence type="ECO:0000313" key="1">
    <source>
        <dbReference type="EMBL" id="KKA19800.1"/>
    </source>
</evidence>
<reference evidence="1 2" key="1">
    <citation type="submission" date="2015-04" db="EMBL/GenBank/DDBJ databases">
        <authorList>
            <person name="Heijne W.H."/>
            <person name="Fedorova N.D."/>
            <person name="Nierman W.C."/>
            <person name="Vollebregt A.W."/>
            <person name="Zhao Z."/>
            <person name="Wu L."/>
            <person name="Kumar M."/>
            <person name="Stam H."/>
            <person name="van den Berg M.A."/>
            <person name="Pel H.J."/>
        </authorList>
    </citation>
    <scope>NUCLEOTIDE SEQUENCE [LARGE SCALE GENOMIC DNA]</scope>
    <source>
        <strain evidence="1 2">CBS 393.64</strain>
    </source>
</reference>
<protein>
    <submittedName>
        <fullName evidence="1">Uncharacterized protein</fullName>
    </submittedName>
</protein>
<keyword evidence="2" id="KW-1185">Reference proteome</keyword>
<dbReference type="AlphaFoldDB" id="A0A0F4YNY7"/>
<dbReference type="GeneID" id="25318537"/>
<evidence type="ECO:0000313" key="2">
    <source>
        <dbReference type="Proteomes" id="UP000053958"/>
    </source>
</evidence>
<organism evidence="1 2">
    <name type="scientific">Rasamsonia emersonii (strain ATCC 16479 / CBS 393.64 / IMI 116815)</name>
    <dbReference type="NCBI Taxonomy" id="1408163"/>
    <lineage>
        <taxon>Eukaryota</taxon>
        <taxon>Fungi</taxon>
        <taxon>Dikarya</taxon>
        <taxon>Ascomycota</taxon>
        <taxon>Pezizomycotina</taxon>
        <taxon>Eurotiomycetes</taxon>
        <taxon>Eurotiomycetidae</taxon>
        <taxon>Eurotiales</taxon>
        <taxon>Trichocomaceae</taxon>
        <taxon>Rasamsonia</taxon>
    </lineage>
</organism>
<comment type="caution">
    <text evidence="1">The sequence shown here is derived from an EMBL/GenBank/DDBJ whole genome shotgun (WGS) entry which is preliminary data.</text>
</comment>
<sequence>MVGARELTPVEYKMLSECAEMIVDCAWCLAHGMHPHKTQAVIRSRDALRFPPSRWPNRLARKTAIPFNSYPNPLHALSSCRYMVQVTSCYRVQEAEIIV</sequence>
<gene>
    <name evidence="1" type="ORF">T310_6225</name>
</gene>
<dbReference type="Proteomes" id="UP000053958">
    <property type="component" value="Unassembled WGS sequence"/>
</dbReference>
<proteinExistence type="predicted"/>
<name>A0A0F4YNY7_RASE3</name>
<accession>A0A0F4YNY7</accession>
<dbReference type="EMBL" id="LASV01000316">
    <property type="protein sequence ID" value="KKA19800.1"/>
    <property type="molecule type" value="Genomic_DNA"/>
</dbReference>
<dbReference type="RefSeq" id="XP_013326412.1">
    <property type="nucleotide sequence ID" value="XM_013470958.1"/>
</dbReference>